<dbReference type="EMBL" id="CM023479">
    <property type="protein sequence ID" value="KAH7973907.1"/>
    <property type="molecule type" value="Genomic_DNA"/>
</dbReference>
<sequence>MLASVATGVGVVSLSAHQYAYGLHFVLNIVALAFTTPFIVYVFLPVLYPLKVTSVFQISVGIVGNLLLRIVGNLRRFIASFWKERTLQCSPEVATVSFSNVIVVLSSPVFEALASLCCTNAPTI</sequence>
<gene>
    <name evidence="1" type="ORF">HPB49_006803</name>
</gene>
<accession>A0ACB8DN68</accession>
<organism evidence="1 2">
    <name type="scientific">Dermacentor silvarum</name>
    <name type="common">Tick</name>
    <dbReference type="NCBI Taxonomy" id="543639"/>
    <lineage>
        <taxon>Eukaryota</taxon>
        <taxon>Metazoa</taxon>
        <taxon>Ecdysozoa</taxon>
        <taxon>Arthropoda</taxon>
        <taxon>Chelicerata</taxon>
        <taxon>Arachnida</taxon>
        <taxon>Acari</taxon>
        <taxon>Parasitiformes</taxon>
        <taxon>Ixodida</taxon>
        <taxon>Ixodoidea</taxon>
        <taxon>Ixodidae</taxon>
        <taxon>Rhipicephalinae</taxon>
        <taxon>Dermacentor</taxon>
    </lineage>
</organism>
<protein>
    <submittedName>
        <fullName evidence="1">Uncharacterized protein</fullName>
    </submittedName>
</protein>
<dbReference type="Proteomes" id="UP000821865">
    <property type="component" value="Chromosome 10"/>
</dbReference>
<proteinExistence type="predicted"/>
<name>A0ACB8DN68_DERSI</name>
<evidence type="ECO:0000313" key="2">
    <source>
        <dbReference type="Proteomes" id="UP000821865"/>
    </source>
</evidence>
<comment type="caution">
    <text evidence="1">The sequence shown here is derived from an EMBL/GenBank/DDBJ whole genome shotgun (WGS) entry which is preliminary data.</text>
</comment>
<reference evidence="1" key="1">
    <citation type="submission" date="2020-05" db="EMBL/GenBank/DDBJ databases">
        <title>Large-scale comparative analyses of tick genomes elucidate their genetic diversity and vector capacities.</title>
        <authorList>
            <person name="Jia N."/>
            <person name="Wang J."/>
            <person name="Shi W."/>
            <person name="Du L."/>
            <person name="Sun Y."/>
            <person name="Zhan W."/>
            <person name="Jiang J."/>
            <person name="Wang Q."/>
            <person name="Zhang B."/>
            <person name="Ji P."/>
            <person name="Sakyi L.B."/>
            <person name="Cui X."/>
            <person name="Yuan T."/>
            <person name="Jiang B."/>
            <person name="Yang W."/>
            <person name="Lam T.T.-Y."/>
            <person name="Chang Q."/>
            <person name="Ding S."/>
            <person name="Wang X."/>
            <person name="Zhu J."/>
            <person name="Ruan X."/>
            <person name="Zhao L."/>
            <person name="Wei J."/>
            <person name="Que T."/>
            <person name="Du C."/>
            <person name="Cheng J."/>
            <person name="Dai P."/>
            <person name="Han X."/>
            <person name="Huang E."/>
            <person name="Gao Y."/>
            <person name="Liu J."/>
            <person name="Shao H."/>
            <person name="Ye R."/>
            <person name="Li L."/>
            <person name="Wei W."/>
            <person name="Wang X."/>
            <person name="Wang C."/>
            <person name="Yang T."/>
            <person name="Huo Q."/>
            <person name="Li W."/>
            <person name="Guo W."/>
            <person name="Chen H."/>
            <person name="Zhou L."/>
            <person name="Ni X."/>
            <person name="Tian J."/>
            <person name="Zhou Y."/>
            <person name="Sheng Y."/>
            <person name="Liu T."/>
            <person name="Pan Y."/>
            <person name="Xia L."/>
            <person name="Li J."/>
            <person name="Zhao F."/>
            <person name="Cao W."/>
        </authorList>
    </citation>
    <scope>NUCLEOTIDE SEQUENCE</scope>
    <source>
        <strain evidence="1">Dsil-2018</strain>
    </source>
</reference>
<keyword evidence="2" id="KW-1185">Reference proteome</keyword>
<evidence type="ECO:0000313" key="1">
    <source>
        <dbReference type="EMBL" id="KAH7973907.1"/>
    </source>
</evidence>